<dbReference type="EMBL" id="CP095046">
    <property type="protein sequence ID" value="UOQ74501.1"/>
    <property type="molecule type" value="Genomic_DNA"/>
</dbReference>
<evidence type="ECO:0000313" key="1">
    <source>
        <dbReference type="EMBL" id="UOQ74501.1"/>
    </source>
</evidence>
<dbReference type="AlphaFoldDB" id="A0A8T9QDL5"/>
<evidence type="ECO:0000313" key="2">
    <source>
        <dbReference type="Proteomes" id="UP000831796"/>
    </source>
</evidence>
<protein>
    <submittedName>
        <fullName evidence="1">Uncharacterized protein</fullName>
    </submittedName>
</protein>
<dbReference type="KEGG" id="hcu:MUN79_11830"/>
<reference evidence="1" key="1">
    <citation type="submission" date="2022-04" db="EMBL/GenBank/DDBJ databases">
        <title>Hymenobacter sp. isolated from the air.</title>
        <authorList>
            <person name="Won M."/>
            <person name="Lee C.-M."/>
            <person name="Woen H.-Y."/>
            <person name="Kwon S.-W."/>
        </authorList>
    </citation>
    <scope>NUCLEOTIDE SEQUENCE</scope>
    <source>
        <strain evidence="1">5116S-3</strain>
    </source>
</reference>
<name>A0A8T9QDL5_9BACT</name>
<dbReference type="Proteomes" id="UP000831796">
    <property type="component" value="Chromosome"/>
</dbReference>
<gene>
    <name evidence="1" type="ORF">MUN79_11830</name>
</gene>
<keyword evidence="2" id="KW-1185">Reference proteome</keyword>
<sequence length="147" mass="16674">MEARVLTTPIEQFKRPVVAGLDYRIRPHQLVIYYHSNGGKDIDYDIIFEQPRGFKCLDEGDMVTYWESRLLVDNWLFEILGGGWLDREDAQGGFSSKALGFREFLITGVDDCISVLSNEEPIIVKRQNPVVNASLLLQSRPADLGAK</sequence>
<proteinExistence type="predicted"/>
<accession>A0A8T9QDL5</accession>
<organism evidence="1 2">
    <name type="scientific">Hymenobacter cellulosilyticus</name>
    <dbReference type="NCBI Taxonomy" id="2932248"/>
    <lineage>
        <taxon>Bacteria</taxon>
        <taxon>Pseudomonadati</taxon>
        <taxon>Bacteroidota</taxon>
        <taxon>Cytophagia</taxon>
        <taxon>Cytophagales</taxon>
        <taxon>Hymenobacteraceae</taxon>
        <taxon>Hymenobacter</taxon>
    </lineage>
</organism>
<dbReference type="RefSeq" id="WP_244677840.1">
    <property type="nucleotide sequence ID" value="NZ_CP095046.1"/>
</dbReference>